<comment type="function">
    <text evidence="33">Envelope glycoprotein gp160: Oligomerizes in the host endoplasmic reticulum into predominantly trimers. In a second time, gp160 transits in the host Golgi, where glycosylation is completed. The precursor is then proteolytically cleaved in the trans-Golgi and thereby activated by cellular furin or furin-like proteases to produce gp120 and gp41.</text>
</comment>
<evidence type="ECO:0000256" key="27">
    <source>
        <dbReference type="ARBA" id="ARBA00023157"/>
    </source>
</evidence>
<evidence type="ECO:0000256" key="19">
    <source>
        <dbReference type="ARBA" id="ARBA00022870"/>
    </source>
</evidence>
<dbReference type="GO" id="GO:0016020">
    <property type="term" value="C:membrane"/>
    <property type="evidence" value="ECO:0007669"/>
    <property type="project" value="UniProtKB-UniRule"/>
</dbReference>
<keyword evidence="29 33" id="KW-0899">Viral immunoevasion</keyword>
<feature type="chain" id="PRO_5023308684" description="Envelope glycoprotein gp160" evidence="33">
    <location>
        <begin position="32"/>
        <end position="852"/>
    </location>
</feature>
<comment type="function">
    <text evidence="33">Transmembrane protein gp41: Acts as a class I viral fusion protein. Under the current model, the protein has at least 3 conformational states: pre-fusion native state, pre-hairpin intermediate state, and post-fusion hairpin state. During fusion of viral and target intracellular membranes, the coiled coil regions (heptad repeats) assume a trimer-of-hairpins structure, positioning the fusion peptide in close proximity to the C-terminal region of the ectodomain. The formation of this structure appears to drive apposition and subsequent fusion of viral and target cell membranes. Complete fusion occurs in host cell endosomes and is dynamin-dependent, however some lipid transfer might occur at the plasma membrane. The virus undergoes clathrin-dependent internalization long before endosomal fusion, thus minimizing the surface exposure of conserved viral epitopes during fusion and reducing the efficacy of inhibitors targeting these epitopes. Membranes fusion leads to delivery of the nucleocapsid into the cytoplasm.</text>
</comment>
<evidence type="ECO:0000256" key="12">
    <source>
        <dbReference type="ARBA" id="ARBA00022595"/>
    </source>
</evidence>
<comment type="miscellaneous">
    <text evidence="33">HIV-1 lineages are divided in three main groups, M (for Major), O (for Outlier), and N (for New, or Non-M, Non-O). The vast majority of strains found worldwide belong to the group M. Group O seems to be endemic to and largely confined to Cameroon and neighboring countries in West Central Africa, where these viruses represent a small minority of HIV-1 strains. The group N is represented by a limited number of isolates from Cameroonian persons. The group M is further subdivided in 9 clades or subtypes (A to D, F to H, J and K).</text>
</comment>
<keyword evidence="9 33" id="KW-1032">Host cell membrane</keyword>
<evidence type="ECO:0000256" key="6">
    <source>
        <dbReference type="ARBA" id="ARBA00004650"/>
    </source>
</evidence>
<keyword evidence="27 33" id="KW-1015">Disulfide bond</keyword>
<keyword evidence="15 33" id="KW-0053">Apoptosis</keyword>
<keyword evidence="18 33" id="KW-0946">Virion</keyword>
<feature type="domain" description="Retroviral envelope protein GP41-like" evidence="37">
    <location>
        <begin position="526"/>
        <end position="715"/>
    </location>
</feature>
<comment type="domain">
    <text evidence="33">Some of the most genetically diverse regions of the viral genome are present in Env. They are called variable regions 1 through 5 (V1 through V5). Coreceptor usage of gp120 is determined mainly by the primary structure of the third variable region (V3) in the outer domain of gp120. The sequence of V3 determines which coreceptor, CCR5 and/or CXCR4 (corresponding to R5/macrophage, X4/T cell and R5X4/T cell and macrophage tropism), is used to trigger the fusion potential of the Env complex, and hence which cells the virus can infect. Binding to CCR5 involves a region adjacent in addition to V3.</text>
</comment>
<evidence type="ECO:0000256" key="30">
    <source>
        <dbReference type="ARBA" id="ARBA00023288"/>
    </source>
</evidence>
<evidence type="ECO:0000256" key="24">
    <source>
        <dbReference type="ARBA" id="ARBA00023054"/>
    </source>
</evidence>
<comment type="subcellular location">
    <molecule>Surface protein gp120</molecule>
    <subcellularLocation>
        <location evidence="33">Virion membrane</location>
        <topology evidence="33">Peripheral membrane protein</topology>
    </subcellularLocation>
    <subcellularLocation>
        <location evidence="33">Host cell membrane</location>
        <topology evidence="33">Peripheral membrane protein</topology>
    </subcellularLocation>
    <subcellularLocation>
        <location evidence="33">Host endosome membrane</location>
        <topology evidence="33">Single-pass type I membrane protein</topology>
    </subcellularLocation>
    <text evidence="33">The surface protein is not anchored to the viral envelope, but associates with the extravirion surface through its binding to TM. It is probably concentrated at the site of budding and incorporated into the virions possibly by contacts between the cytoplasmic tail of Env and the N-terminus of Gag.</text>
</comment>
<reference evidence="38" key="1">
    <citation type="journal article" date="2011" name="Nat. Med.">
        <title>Genetic impact of vaccination on breakthrough HIV-1 sequences from the STEP trial.</title>
        <authorList>
            <person name="Rolland M."/>
            <person name="Tovanabutra S."/>
            <person name="deCamp A.C."/>
            <person name="Frahm N."/>
            <person name="Gilbert P.B."/>
            <person name="Sanders-Buell E."/>
            <person name="Heath L."/>
            <person name="Magaret C.A."/>
            <person name="Bose M."/>
            <person name="Bradfield A."/>
            <person name="O'Sullivan A."/>
            <person name="Crossler J."/>
            <person name="Jones T."/>
            <person name="Nau M."/>
            <person name="Wong K."/>
            <person name="Zhao H."/>
            <person name="Raugi D.N."/>
            <person name="Sorensen S."/>
            <person name="Stoddard J.N."/>
            <person name="Maust B.S."/>
            <person name="Deng W."/>
            <person name="Hural J."/>
            <person name="Dubey S."/>
            <person name="Michael N.L."/>
            <person name="Shiver J."/>
            <person name="Corey L."/>
            <person name="Li F."/>
            <person name="Self S.G."/>
            <person name="Kim J."/>
            <person name="Buchbinder S."/>
            <person name="Casimiro D.R."/>
            <person name="Robertson M.N."/>
            <person name="Duerr A."/>
            <person name="McElrath M.J."/>
            <person name="McCutchan F.E."/>
            <person name="Mullins J.I."/>
        </authorList>
    </citation>
    <scope>NUCLEOTIDE SEQUENCE</scope>
    <source>
        <strain evidence="38">502-0322_RH01</strain>
    </source>
</reference>
<feature type="disulfide bond" evidence="33">
    <location>
        <begin position="229"/>
        <end position="240"/>
    </location>
</feature>
<feature type="chain" id="PRO_5023308686" description="Transmembrane protein gp41" evidence="33">
    <location>
        <begin position="508"/>
        <end position="852"/>
    </location>
</feature>
<feature type="region of interest" description="Fusion peptide" evidence="33">
    <location>
        <begin position="508"/>
        <end position="528"/>
    </location>
</feature>
<evidence type="ECO:0000256" key="17">
    <source>
        <dbReference type="ARBA" id="ARBA00022804"/>
    </source>
</evidence>
<evidence type="ECO:0000256" key="26">
    <source>
        <dbReference type="ARBA" id="ARBA00023139"/>
    </source>
</evidence>
<evidence type="ECO:0000256" key="32">
    <source>
        <dbReference type="ARBA" id="ARBA00062028"/>
    </source>
</evidence>
<evidence type="ECO:0000256" key="18">
    <source>
        <dbReference type="ARBA" id="ARBA00022844"/>
    </source>
</evidence>
<dbReference type="InterPro" id="IPR037527">
    <property type="entry name" value="Gp160"/>
</dbReference>
<evidence type="ECO:0000256" key="23">
    <source>
        <dbReference type="ARBA" id="ARBA00023046"/>
    </source>
</evidence>
<keyword evidence="24 33" id="KW-0175">Coiled coil</keyword>
<organismHost>
    <name type="scientific">Homo sapiens</name>
    <name type="common">Human</name>
    <dbReference type="NCBI Taxonomy" id="9606"/>
</organismHost>
<dbReference type="GO" id="GO:1903908">
    <property type="term" value="P:positive regulation of plasma membrane raft polarization"/>
    <property type="evidence" value="ECO:0007669"/>
    <property type="project" value="UniProtKB-UniRule"/>
</dbReference>
<dbReference type="HAMAP" id="MF_04083">
    <property type="entry name" value="HIV_ENV"/>
    <property type="match status" value="1"/>
</dbReference>
<keyword evidence="31 33" id="KW-1160">Virus entry into host cell</keyword>
<feature type="site" description="Cleavage; by host furin" evidence="33">
    <location>
        <begin position="507"/>
        <end position="508"/>
    </location>
</feature>
<dbReference type="FunFam" id="1.10.287.210:FF:000001">
    <property type="entry name" value="Envelope glycoprotein gp160"/>
    <property type="match status" value="1"/>
</dbReference>
<feature type="region of interest" description="Immunosuppression" evidence="33">
    <location>
        <begin position="570"/>
        <end position="588"/>
    </location>
</feature>
<dbReference type="GO" id="GO:0019064">
    <property type="term" value="P:fusion of virus membrane with host plasma membrane"/>
    <property type="evidence" value="ECO:0007669"/>
    <property type="project" value="UniProtKB-UniRule"/>
</dbReference>
<comment type="function">
    <text evidence="33">Surface protein gp120: Attaches the virus to the host lymphoid cell by binding to the primary receptor CD4. This interaction induces a structural rearrangement creating a high affinity binding site for a chemokine coreceptor like CXCR4 and/or CCR5. Acts as a ligand for CD209/DC-SIGN and CLEC4M/DC-SIGNR, which are respectively found on dendritic cells (DCs), and on endothelial cells of liver sinusoids and lymph node sinuses. These interactions allow capture of viral particles at mucosal surfaces by these cells and subsequent transmission to permissive cells. HIV subverts the migration properties of dendritic cells to gain access to CD4+ T-cells in lymph nodes. Virus transmission to permissive T-cells occurs either in trans (without DCs infection, through viral capture and transmission), or in cis (following DCs productive infection, through the usual CD4-gp120 interaction), thereby inducing a robust infection. In trans infection, bound virions remain infectious over days and it is proposed that they are not degraded, but protected in non-lysosomal acidic organelles within the DCs close to the cell membrane thus contributing to the viral infectious potential during DCs' migration from the periphery to the lymphoid tissues. On arrival at lymphoid tissues, intact virions recycle back to DCs' cell surface allowing virus transmission to CD4+ T-cells.</text>
</comment>
<accession>F1K6E8</accession>
<keyword evidence="13 33" id="KW-0165">Cleavage on pair of basic residues</keyword>
<evidence type="ECO:0000256" key="15">
    <source>
        <dbReference type="ARBA" id="ARBA00022703"/>
    </source>
</evidence>
<evidence type="ECO:0000256" key="7">
    <source>
        <dbReference type="ARBA" id="ARBA00022506"/>
    </source>
</evidence>
<comment type="miscellaneous">
    <text evidence="33">Inhibitors targeting HIV-1 viral envelope proteins are used as antiretroviral drugs. Attachment of virions to the cell surface via non-specific interactions and CD4 binding can be blocked by inhibitors that include cyanovirin-N, cyclotriazadisulfonamide analogs, PRO 2000, TNX 355 and PRO 542. In addition, BMS 806 can block CD4-induced conformational changes. Env interactions with the coreceptor molecules can be targeted by CCR5 antagonists including SCH-D, maraviroc (UK 427857) and aplaviroc (GW 873140), and the CXCR4 antagonist AMD 070. Fusion of viral and cellular membranes can be inhibited by peptides such as enfuvirtide and tifuvirtide (T 1249). Resistance to inhibitors associated with mutations in Env are observed. Most of the time, single mutations confer only a modest reduction in drug susceptibility. Combination of several mutations is usually required to develop a high-level drug resistance.</text>
</comment>
<keyword evidence="23 33" id="KW-1039">Host endosome</keyword>
<keyword evidence="20 33" id="KW-0261">Viral envelope protein</keyword>
<dbReference type="GO" id="GO:0019062">
    <property type="term" value="P:virion attachment to host cell"/>
    <property type="evidence" value="ECO:0007669"/>
    <property type="project" value="UniProtKB-UniRule"/>
</dbReference>
<evidence type="ECO:0000256" key="31">
    <source>
        <dbReference type="ARBA" id="ARBA00023296"/>
    </source>
</evidence>
<keyword evidence="28 33" id="KW-0325">Glycoprotein</keyword>
<evidence type="ECO:0000256" key="35">
    <source>
        <dbReference type="SAM" id="MobiDB-lite"/>
    </source>
</evidence>
<evidence type="ECO:0000256" key="21">
    <source>
        <dbReference type="ARBA" id="ARBA00022890"/>
    </source>
</evidence>
<dbReference type="GO" id="GO:1903911">
    <property type="term" value="P:positive regulation of receptor clustering"/>
    <property type="evidence" value="ECO:0007669"/>
    <property type="project" value="UniProtKB-UniRule"/>
</dbReference>
<evidence type="ECO:0000256" key="13">
    <source>
        <dbReference type="ARBA" id="ARBA00022685"/>
    </source>
</evidence>
<feature type="region of interest" description="MPER; binding to GalCer" evidence="33">
    <location>
        <begin position="658"/>
        <end position="679"/>
    </location>
</feature>
<dbReference type="InterPro" id="IPR036377">
    <property type="entry name" value="Gp120_core_sf"/>
</dbReference>
<keyword evidence="16 33" id="KW-0732">Signal</keyword>
<comment type="similarity">
    <text evidence="33">Belongs to the HIV-1 env protein family.</text>
</comment>
<comment type="PTM">
    <text evidence="33">Specific enzymatic cleavages in vivo yield mature proteins. Envelope glycoproteins are synthesized as a inactive precursor that is heavily N-glycosylated and processed likely by host cell furin in the Golgi to yield the mature SU and TM proteins. The cleavage site between SU and TM requires the minimal sequence [KR]-X-[KR]-R. About 2 of the 9 disulfide bonds of gp41 are reduced by P4HB/PDI, following binding to CD4 receptor.</text>
</comment>
<dbReference type="Pfam" id="PF00517">
    <property type="entry name" value="GP41"/>
    <property type="match status" value="1"/>
</dbReference>
<dbReference type="GO" id="GO:0019031">
    <property type="term" value="C:viral envelope"/>
    <property type="evidence" value="ECO:0007669"/>
    <property type="project" value="UniProtKB-KW"/>
</dbReference>
<feature type="transmembrane region" description="Helical" evidence="34">
    <location>
        <begin position="508"/>
        <end position="531"/>
    </location>
</feature>
<dbReference type="GO" id="GO:0044175">
    <property type="term" value="C:host cell endosome membrane"/>
    <property type="evidence" value="ECO:0007669"/>
    <property type="project" value="UniProtKB-SubCell"/>
</dbReference>
<comment type="domain">
    <text evidence="33">The CD4-binding region is targeted by the antibody b12.</text>
</comment>
<comment type="PTM">
    <text evidence="33">Palmitoylation of the transmembrane protein and of Env polyprotein (prior to its proteolytic cleavage) is essential for their association with host cell membrane lipid rafts. Palmitoylation is therefore required for envelope trafficking to classical lipid rafts, but not for viral replication.</text>
</comment>
<evidence type="ECO:0000256" key="14">
    <source>
        <dbReference type="ARBA" id="ARBA00022692"/>
    </source>
</evidence>
<evidence type="ECO:0000256" key="29">
    <source>
        <dbReference type="ARBA" id="ARBA00023280"/>
    </source>
</evidence>
<evidence type="ECO:0000256" key="28">
    <source>
        <dbReference type="ARBA" id="ARBA00023180"/>
    </source>
</evidence>
<keyword evidence="30 33" id="KW-0449">Lipoprotein</keyword>
<dbReference type="GO" id="GO:0052031">
    <property type="term" value="P:symbiont-mediated perturbation of host defense response"/>
    <property type="evidence" value="ECO:0007669"/>
    <property type="project" value="UniProtKB-UniRule"/>
</dbReference>
<evidence type="ECO:0000256" key="22">
    <source>
        <dbReference type="ARBA" id="ARBA00022989"/>
    </source>
</evidence>
<dbReference type="GO" id="GO:0005198">
    <property type="term" value="F:structural molecule activity"/>
    <property type="evidence" value="ECO:0007669"/>
    <property type="project" value="UniProtKB-UniRule"/>
</dbReference>
<keyword evidence="11 33" id="KW-0945">Host-virus interaction</keyword>
<dbReference type="SUPFAM" id="SSF58069">
    <property type="entry name" value="Virus ectodomain"/>
    <property type="match status" value="1"/>
</dbReference>
<dbReference type="GO" id="GO:0019082">
    <property type="term" value="P:viral protein processing"/>
    <property type="evidence" value="ECO:0007669"/>
    <property type="project" value="UniProtKB-UniRule"/>
</dbReference>
<evidence type="ECO:0000256" key="2">
    <source>
        <dbReference type="ARBA" id="ARBA00004433"/>
    </source>
</evidence>
<feature type="transmembrane region" description="Helical" evidence="34">
    <location>
        <begin position="674"/>
        <end position="701"/>
    </location>
</feature>
<keyword evidence="7 33" id="KW-1168">Fusion of virus membrane with host membrane</keyword>
<evidence type="ECO:0000259" key="36">
    <source>
        <dbReference type="Pfam" id="PF00516"/>
    </source>
</evidence>
<dbReference type="Gene3D" id="1.10.287.210">
    <property type="match status" value="1"/>
</dbReference>
<feature type="disulfide bond" evidence="33">
    <location>
        <begin position="219"/>
        <end position="248"/>
    </location>
</feature>
<dbReference type="SUPFAM" id="SSF56502">
    <property type="entry name" value="gp120 core"/>
    <property type="match status" value="2"/>
</dbReference>
<dbReference type="EMBL" id="JF320310">
    <property type="protein sequence ID" value="ADZ34348.1"/>
    <property type="molecule type" value="Genomic_RNA"/>
</dbReference>
<keyword evidence="14 33" id="KW-0812">Transmembrane</keyword>
<dbReference type="FunFam" id="2.170.40.20:FF:000003">
    <property type="entry name" value="Envelope glycoprotein gp160"/>
    <property type="match status" value="1"/>
</dbReference>
<dbReference type="FunFam" id="1.20.5.490:FF:000001">
    <property type="entry name" value="Envelope glycoprotein gp160"/>
    <property type="match status" value="1"/>
</dbReference>
<feature type="region of interest" description="Disordered" evidence="35">
    <location>
        <begin position="712"/>
        <end position="738"/>
    </location>
</feature>
<feature type="lipid moiety-binding region" description="S-palmitoyl cysteine; by host" evidence="33">
    <location>
        <position position="760"/>
    </location>
</feature>
<feature type="short sequence motif" description="Di-leucine internalization motif" evidence="33">
    <location>
        <begin position="851"/>
        <end position="852"/>
    </location>
</feature>
<dbReference type="Pfam" id="PF00516">
    <property type="entry name" value="GP120"/>
    <property type="match status" value="1"/>
</dbReference>
<dbReference type="Gene3D" id="2.170.40.20">
    <property type="entry name" value="Human immunodeficiency virus 1, Gp160, envelope glycoprotein"/>
    <property type="match status" value="2"/>
</dbReference>
<dbReference type="CDD" id="cd09909">
    <property type="entry name" value="HIV-1-like_HR1-HR2"/>
    <property type="match status" value="1"/>
</dbReference>
<evidence type="ECO:0000256" key="9">
    <source>
        <dbReference type="ARBA" id="ARBA00022511"/>
    </source>
</evidence>
<evidence type="ECO:0000256" key="11">
    <source>
        <dbReference type="ARBA" id="ARBA00022581"/>
    </source>
</evidence>
<evidence type="ECO:0000256" key="8">
    <source>
        <dbReference type="ARBA" id="ARBA00022510"/>
    </source>
</evidence>
<dbReference type="GO" id="GO:0055036">
    <property type="term" value="C:virion membrane"/>
    <property type="evidence" value="ECO:0007669"/>
    <property type="project" value="UniProtKB-SubCell"/>
</dbReference>
<comment type="domain">
    <text evidence="33">The membrane proximal external region (MPER) present in gp41 is a tryptophan-rich region recognized by the antibodies 2F5, Z13, and 4E10. MPER seems to play a role in fusion.</text>
</comment>
<keyword evidence="25 33" id="KW-0472">Membrane</keyword>
<comment type="subunit">
    <text evidence="32">The mature envelope protein (Env) consists of a homotrimer of non-covalently associated gp120-gp41 heterodimers. The resulting complex protrudes from the virus surface as a spike. There seems to be as few as 10 spikes on the average virion. Interacts with host CD4, CCR5 and CXCR4. Gp120 also interacts with the C-type lectins CD209/DC-SIGN and CLEC4M/DC-SIGNR (collectively referred to as DC-SIGN(R)). Gp120 and gp41 interact with GalCer. Gp120 interacts with host ITGA4/ITGB7 complex; on CD4+ T-cells, this interaction results in rapid activation of integrin ITGAL/LFA-1, which facilitates efficient cell-to-cell spreading of HIV-1. Gp120 interacts with cell-associated heparan sulfate; this interaction increases virus infectivity on permissive cells and may be involved in infection of CD4- cells.</text>
</comment>
<evidence type="ECO:0000313" key="38">
    <source>
        <dbReference type="EMBL" id="ADZ34348.1"/>
    </source>
</evidence>
<gene>
    <name evidence="33 38" type="primary">env</name>
</gene>
<comment type="subunit">
    <text evidence="33">The mature envelope protein (Env) consists of a homotrimer of non-covalently associated gp120-gp41 heterodimers. The resulting complex protrudes from the virus surface as a spike. There seems to be as few as 10 spikes on the average virion. Surface protein gp120 interacts with host CD4, CCR5 and CXCR4. Gp120 also interacts with the C-type lectins CD209/DC-SIGN and CLEC4M/DC-SIGNR (collectively referred to as DC-SIGN(R)). Gp120 and gp41 interact with GalCer. Gp120 interacts with host ITGA4/ITGB7 complex; on CD4+ T-cells, this interaction results in rapid activation of integrin ITGAL/LFA-1, which facilitates efficient cell-to-cell spreading of HIV-1. Gp120 interacts with cell-associated heparan sulfate; this interaction increases virus infectivity on permissive cells and may be involved in infection of CD4- cells.</text>
</comment>
<keyword evidence="22 33" id="KW-1133">Transmembrane helix</keyword>
<name>F1K6E8_HV1</name>
<evidence type="ECO:0000256" key="10">
    <source>
        <dbReference type="ARBA" id="ARBA00022570"/>
    </source>
</evidence>
<evidence type="ECO:0000256" key="33">
    <source>
        <dbReference type="HAMAP-Rule" id="MF_04083"/>
    </source>
</evidence>
<keyword evidence="12 33" id="KW-1162">Viral penetration into host cytoplasm</keyword>
<dbReference type="FunFam" id="2.170.40.20:FF:000001">
    <property type="entry name" value="Envelope glycoprotein gp160"/>
    <property type="match status" value="1"/>
</dbReference>
<dbReference type="InterPro" id="IPR000777">
    <property type="entry name" value="HIV1_Gp120"/>
</dbReference>
<comment type="PTM">
    <text evidence="33">Highly glycosylated by host. The high number of glycan on the protein is reffered to as 'glycan shield' because it contributes to hide protein sequence from adaptive immune system.</text>
</comment>
<comment type="domain">
    <text evidence="33 34">The 17 amino acids long immunosuppressive region is present in many retroviral envelope proteins. Synthetic peptides derived from this relatively conserved sequence inhibit immune function in vitro and in vivo.</text>
</comment>
<feature type="region of interest" description="CD4-binding loop" evidence="33">
    <location>
        <begin position="362"/>
        <end position="372"/>
    </location>
</feature>
<comment type="domain">
    <text evidence="33">The YXXL motif is involved in determining the exact site of viral release at the surface of infected mononuclear cells and promotes endocytosis. YXXL and di-leucine endocytosis motifs interact directly or indirectly with the clathrin adapter complexes, opperate independently, and their activities are not additive.</text>
</comment>
<keyword evidence="19 33" id="KW-1043">Host membrane</keyword>
<evidence type="ECO:0000259" key="37">
    <source>
        <dbReference type="Pfam" id="PF00517"/>
    </source>
</evidence>
<evidence type="ECO:0000256" key="16">
    <source>
        <dbReference type="ARBA" id="ARBA00022729"/>
    </source>
</evidence>
<dbReference type="InterPro" id="IPR000328">
    <property type="entry name" value="GP41-like"/>
</dbReference>
<dbReference type="GO" id="GO:0020002">
    <property type="term" value="C:host cell plasma membrane"/>
    <property type="evidence" value="ECO:0007669"/>
    <property type="project" value="UniProtKB-SubCell"/>
</dbReference>
<keyword evidence="26 33" id="KW-0564">Palmitate</keyword>
<comment type="subcellular location">
    <subcellularLocation>
        <location evidence="3">Host cell membrane</location>
        <topology evidence="3">Peripheral membrane protein</topology>
    </subcellularLocation>
    <subcellularLocation>
        <location evidence="1">Host cell membrane</location>
        <topology evidence="1">Single-pass type I membrane protein</topology>
    </subcellularLocation>
    <subcellularLocation>
        <location evidence="2">Host endosome membrane</location>
        <topology evidence="2">Peripheral membrane protein</topology>
    </subcellularLocation>
    <subcellularLocation>
        <location evidence="5">Host endosome membrane</location>
        <topology evidence="5">Single-pass type I membrane protein</topology>
    </subcellularLocation>
    <subcellularLocation>
        <location evidence="6">Virion membrane</location>
        <topology evidence="6">Peripheral membrane protein</topology>
    </subcellularLocation>
    <subcellularLocation>
        <location evidence="4">Virion membrane</location>
        <topology evidence="4">Single-pass type I membrane protein</topology>
    </subcellularLocation>
</comment>
<evidence type="ECO:0000256" key="25">
    <source>
        <dbReference type="ARBA" id="ARBA00023136"/>
    </source>
</evidence>
<evidence type="ECO:0000256" key="20">
    <source>
        <dbReference type="ARBA" id="ARBA00022879"/>
    </source>
</evidence>
<dbReference type="Gene3D" id="1.20.5.490">
    <property type="entry name" value="Single helix bin"/>
    <property type="match status" value="1"/>
</dbReference>
<dbReference type="GO" id="GO:0039654">
    <property type="term" value="P:fusion of virus membrane with host endosome membrane"/>
    <property type="evidence" value="ECO:0007669"/>
    <property type="project" value="UniProtKB-UniRule"/>
</dbReference>
<proteinExistence type="inferred from homology"/>
<comment type="subcellular location">
    <molecule>Transmembrane protein gp41</molecule>
    <subcellularLocation>
        <location evidence="33">Virion membrane</location>
        <topology evidence="33">Single-pass type I membrane protein</topology>
    </subcellularLocation>
    <subcellularLocation>
        <location evidence="33">Host cell membrane</location>
        <topology evidence="33">Single-pass type I membrane protein</topology>
    </subcellularLocation>
    <subcellularLocation>
        <location evidence="33">Host endosome membrane</location>
        <topology evidence="33">Single-pass type I membrane protein</topology>
    </subcellularLocation>
    <text evidence="33">It is probably concentrated at the site of budding and incorporated into the virions possibly by contacts between the cytoplasmic tail of Env and the N-terminus of Gag.</text>
</comment>
<feature type="disulfide bond" evidence="33">
    <location>
        <begin position="53"/>
        <end position="73"/>
    </location>
</feature>
<feature type="short sequence motif" description="YXXL motif; contains endocytosis signal" evidence="33">
    <location>
        <begin position="708"/>
        <end position="711"/>
    </location>
</feature>
<feature type="coiled-coil region" evidence="33">
    <location>
        <begin position="629"/>
        <end position="663"/>
    </location>
</feature>
<evidence type="ECO:0000256" key="5">
    <source>
        <dbReference type="ARBA" id="ARBA00004578"/>
    </source>
</evidence>
<feature type="topological domain" description="Cytoplasmic" evidence="33">
    <location>
        <begin position="702"/>
        <end position="852"/>
    </location>
</feature>
<keyword evidence="21 33" id="KW-1164">Virus endocytosis by host</keyword>
<comment type="caution">
    <text evidence="33 34">Lacks conserved residue(s) required for the propagation of feature annotation.</text>
</comment>
<evidence type="ECO:0000256" key="1">
    <source>
        <dbReference type="ARBA" id="ARBA00004402"/>
    </source>
</evidence>
<keyword evidence="8 33" id="KW-1170">Fusion of virus membrane with host endosomal membrane</keyword>
<organism evidence="38">
    <name type="scientific">Human immunodeficiency virus type 1</name>
    <name type="common">HIV-1</name>
    <dbReference type="NCBI Taxonomy" id="11676"/>
    <lineage>
        <taxon>Viruses</taxon>
        <taxon>Riboviria</taxon>
        <taxon>Pararnavirae</taxon>
        <taxon>Artverviricota</taxon>
        <taxon>Revtraviricetes</taxon>
        <taxon>Ortervirales</taxon>
        <taxon>Retroviridae</taxon>
        <taxon>Orthoretrovirinae</taxon>
        <taxon>Lentivirus</taxon>
        <taxon>Lentivirus humimdef1</taxon>
    </lineage>
</organism>
<evidence type="ECO:0000256" key="3">
    <source>
        <dbReference type="ARBA" id="ARBA00004505"/>
    </source>
</evidence>
<evidence type="ECO:0000256" key="4">
    <source>
        <dbReference type="ARBA" id="ARBA00004563"/>
    </source>
</evidence>
<keyword evidence="10 33" id="KW-1165">Clathrin-mediated endocytosis of virus by host</keyword>
<dbReference type="GO" id="GO:0075512">
    <property type="term" value="P:clathrin-dependent endocytosis of virus by host cell"/>
    <property type="evidence" value="ECO:0007669"/>
    <property type="project" value="UniProtKB-UniRule"/>
</dbReference>
<protein>
    <recommendedName>
        <fullName evidence="33">Envelope glycoprotein gp160</fullName>
    </recommendedName>
    <alternativeName>
        <fullName evidence="33">Env polyprotein</fullName>
    </alternativeName>
    <component>
        <recommendedName>
            <fullName evidence="33">Surface protein gp120</fullName>
            <shortName evidence="33">SU</shortName>
        </recommendedName>
        <alternativeName>
            <fullName evidence="33">Glycoprotein 120</fullName>
            <shortName evidence="33">gp120</shortName>
        </alternativeName>
    </component>
    <component>
        <recommendedName>
            <fullName evidence="33">Transmembrane protein gp41</fullName>
            <shortName evidence="33">TM</shortName>
        </recommendedName>
        <alternativeName>
            <fullName evidence="33">Glycoprotein 41</fullName>
            <shortName evidence="33">gp41</shortName>
        </alternativeName>
    </component>
</protein>
<sequence>MRVKGIRKNYQHLWRWGTMLLGMLMICRAAEDSWVTVYYGVPVWKETTTTLFCASDAKAYDTEVHNVWATHACVPTDPSPQEVVLENVTEYFNIWKNDMVEQMHEDIISLWDQSLKPCVKLTPLCVSLNCTDLGNDTNTSSSATNNSSIGNIEKGEVKNCSFNISTNIKNKVEKQHALFYKLDVVPIDNTSYRLISCNTSVITQACPKVSFEPIPIHFCAPAGFAILKCNEKKFNGTGPCKNVSTVQCTHGIRPVVSTQLLLNGSLAEEEVVIRSENFTNNVKTIIVQLNETVKINCTRPNNNTRRSITIGPGKAFYATNIVGDIRQAYCNVSKAKWEKTLKQVADKLKEQFKSSTIIFNQSSGGDSEIVLHTFNCGGEFFYCNTTGLFNSTWNNETKESNNTETIILPCRIKQIINMWQKVGKAMYAPPISGLISCPSNITGLLLTRDGGNNNGSDNNRSEIFRPGGGDMRDNWRSELYKYKVVKIEPLGIAPTKAKRRVVQREKRAVGLGALFLGFLSAAGSTMGAASMTLTVQARQLLSGIVQQQNNLLRAIEAQQHLLQLTVWGIKQLQARILAIERYLKDQQLLGIWGCSGKLICTTTVPWNNSWSNKTLDEVWNNMTWMQWDKEIHNYTGYIYTLIEEAQNQQEKNEQELLELDKWASLWNWFDISNWLWYIKIFIMIVGGLIGLRIVFTVLSIVNRVRQGYSPLSFQTHHPTQRGPDRPEGIEEEGGERDRGRSNYLVDGFLTLIWVDLRSLCLFSYHRLRDLLLIVTRIVELLGHRGWEALKYWWNLLQYWSQELKKSAVSLLNVTAIAVAEGTDRIIEIAQRAFRAFLHIPRRIRQGLERALL</sequence>
<keyword evidence="17 33" id="KW-1161">Viral attachment to host cell</keyword>
<evidence type="ECO:0000256" key="34">
    <source>
        <dbReference type="RuleBase" id="RU363095"/>
    </source>
</evidence>
<feature type="disulfide bond" evidence="33">
    <location>
        <begin position="594"/>
        <end position="600"/>
    </location>
</feature>
<feature type="domain" description="Human immunodeficiency virus 1 envelope glycoprotein Gp120" evidence="36">
    <location>
        <begin position="34"/>
        <end position="507"/>
    </location>
</feature>